<dbReference type="RefSeq" id="XP_025832865.1">
    <property type="nucleotide sequence ID" value="XM_025977080.1"/>
</dbReference>
<dbReference type="Proteomes" id="UP000192223">
    <property type="component" value="Unplaced"/>
</dbReference>
<reference evidence="3" key="1">
    <citation type="submission" date="2025-08" db="UniProtKB">
        <authorList>
            <consortium name="RefSeq"/>
        </authorList>
    </citation>
    <scope>IDENTIFICATION</scope>
    <source>
        <tissue evidence="3">Entire body</tissue>
    </source>
</reference>
<gene>
    <name evidence="3" type="primary">LOC112905177</name>
</gene>
<organism evidence="2 3">
    <name type="scientific">Agrilus planipennis</name>
    <name type="common">Emerald ash borer</name>
    <name type="synonym">Agrilus marcopoli</name>
    <dbReference type="NCBI Taxonomy" id="224129"/>
    <lineage>
        <taxon>Eukaryota</taxon>
        <taxon>Metazoa</taxon>
        <taxon>Ecdysozoa</taxon>
        <taxon>Arthropoda</taxon>
        <taxon>Hexapoda</taxon>
        <taxon>Insecta</taxon>
        <taxon>Pterygota</taxon>
        <taxon>Neoptera</taxon>
        <taxon>Endopterygota</taxon>
        <taxon>Coleoptera</taxon>
        <taxon>Polyphaga</taxon>
        <taxon>Elateriformia</taxon>
        <taxon>Buprestoidea</taxon>
        <taxon>Buprestidae</taxon>
        <taxon>Agrilinae</taxon>
        <taxon>Agrilus</taxon>
    </lineage>
</organism>
<accession>A0A7F5RA88</accession>
<sequence>MQKRSPPQNKEKAPPTRVRSARGNLISAGLYKRLEQQNKDRESLRQEDNLYGLTTKELIAKYQQFVEAMVQIPSGIAAINKMITEYYASRKKAYQTGEKLGELPGKLACRCKLAECGECQIKALRVELVAHRREQFSQAEKIRSVLVNFIQQHSAIRTATPPPTTNGWTVMNCDSRNSYPNCRQRRKARRRQRVLLRQVAQLQVLTPNPASGEPSDQDQYLQHQRFLRELFNLLENTYSPLLGVPPAPILQ</sequence>
<proteinExistence type="predicted"/>
<keyword evidence="2" id="KW-1185">Reference proteome</keyword>
<protein>
    <submittedName>
        <fullName evidence="3">Uncharacterized protein LOC112905177</fullName>
    </submittedName>
</protein>
<evidence type="ECO:0000256" key="1">
    <source>
        <dbReference type="SAM" id="MobiDB-lite"/>
    </source>
</evidence>
<name>A0A7F5RA88_AGRPL</name>
<dbReference type="GeneID" id="112905177"/>
<dbReference type="AlphaFoldDB" id="A0A7F5RA88"/>
<evidence type="ECO:0000313" key="3">
    <source>
        <dbReference type="RefSeq" id="XP_025832865.1"/>
    </source>
</evidence>
<feature type="region of interest" description="Disordered" evidence="1">
    <location>
        <begin position="1"/>
        <end position="24"/>
    </location>
</feature>
<evidence type="ECO:0000313" key="2">
    <source>
        <dbReference type="Proteomes" id="UP000192223"/>
    </source>
</evidence>
<dbReference type="KEGG" id="apln:112905177"/>
<dbReference type="InParanoid" id="A0A7F5RA88"/>